<dbReference type="Proteomes" id="UP001215280">
    <property type="component" value="Unassembled WGS sequence"/>
</dbReference>
<dbReference type="InterPro" id="IPR002213">
    <property type="entry name" value="UDP_glucos_trans"/>
</dbReference>
<dbReference type="GO" id="GO:0008194">
    <property type="term" value="F:UDP-glycosyltransferase activity"/>
    <property type="evidence" value="ECO:0007669"/>
    <property type="project" value="InterPro"/>
</dbReference>
<organism evidence="2 3">
    <name type="scientific">Mycena maculata</name>
    <dbReference type="NCBI Taxonomy" id="230809"/>
    <lineage>
        <taxon>Eukaryota</taxon>
        <taxon>Fungi</taxon>
        <taxon>Dikarya</taxon>
        <taxon>Basidiomycota</taxon>
        <taxon>Agaricomycotina</taxon>
        <taxon>Agaricomycetes</taxon>
        <taxon>Agaricomycetidae</taxon>
        <taxon>Agaricales</taxon>
        <taxon>Marasmiineae</taxon>
        <taxon>Mycenaceae</taxon>
        <taxon>Mycena</taxon>
    </lineage>
</organism>
<reference evidence="2" key="1">
    <citation type="submission" date="2023-03" db="EMBL/GenBank/DDBJ databases">
        <title>Massive genome expansion in bonnet fungi (Mycena s.s.) driven by repeated elements and novel gene families across ecological guilds.</title>
        <authorList>
            <consortium name="Lawrence Berkeley National Laboratory"/>
            <person name="Harder C.B."/>
            <person name="Miyauchi S."/>
            <person name="Viragh M."/>
            <person name="Kuo A."/>
            <person name="Thoen E."/>
            <person name="Andreopoulos B."/>
            <person name="Lu D."/>
            <person name="Skrede I."/>
            <person name="Drula E."/>
            <person name="Henrissat B."/>
            <person name="Morin E."/>
            <person name="Kohler A."/>
            <person name="Barry K."/>
            <person name="LaButti K."/>
            <person name="Morin E."/>
            <person name="Salamov A."/>
            <person name="Lipzen A."/>
            <person name="Mereny Z."/>
            <person name="Hegedus B."/>
            <person name="Baldrian P."/>
            <person name="Stursova M."/>
            <person name="Weitz H."/>
            <person name="Taylor A."/>
            <person name="Grigoriev I.V."/>
            <person name="Nagy L.G."/>
            <person name="Martin F."/>
            <person name="Kauserud H."/>
        </authorList>
    </citation>
    <scope>NUCLEOTIDE SEQUENCE</scope>
    <source>
        <strain evidence="2">CBHHK188m</strain>
    </source>
</reference>
<dbReference type="SUPFAM" id="SSF53756">
    <property type="entry name" value="UDP-Glycosyltransferase/glycogen phosphorylase"/>
    <property type="match status" value="1"/>
</dbReference>
<evidence type="ECO:0000256" key="1">
    <source>
        <dbReference type="ARBA" id="ARBA00022679"/>
    </source>
</evidence>
<keyword evidence="3" id="KW-1185">Reference proteome</keyword>
<name>A0AAD7IY97_9AGAR</name>
<evidence type="ECO:0000313" key="3">
    <source>
        <dbReference type="Proteomes" id="UP001215280"/>
    </source>
</evidence>
<dbReference type="Gene3D" id="3.40.50.2000">
    <property type="entry name" value="Glycogen Phosphorylase B"/>
    <property type="match status" value="2"/>
</dbReference>
<dbReference type="EMBL" id="JARJLG010000076">
    <property type="protein sequence ID" value="KAJ7751888.1"/>
    <property type="molecule type" value="Genomic_DNA"/>
</dbReference>
<protein>
    <recommendedName>
        <fullName evidence="4">Glycosyltransferase</fullName>
    </recommendedName>
</protein>
<gene>
    <name evidence="2" type="ORF">DFH07DRAFT_921892</name>
</gene>
<keyword evidence="1" id="KW-0808">Transferase</keyword>
<evidence type="ECO:0008006" key="4">
    <source>
        <dbReference type="Google" id="ProtNLM"/>
    </source>
</evidence>
<dbReference type="Pfam" id="PF00201">
    <property type="entry name" value="UDPGT"/>
    <property type="match status" value="1"/>
</dbReference>
<dbReference type="PANTHER" id="PTHR48045">
    <property type="entry name" value="UDP-GLYCOSYLTRANSFERASE 72B1"/>
    <property type="match status" value="1"/>
</dbReference>
<evidence type="ECO:0000313" key="2">
    <source>
        <dbReference type="EMBL" id="KAJ7751888.1"/>
    </source>
</evidence>
<dbReference type="AlphaFoldDB" id="A0AAD7IY97"/>
<sequence>MSPHHIVTMLIPAWGHTVSYIYVATQMLQRNPTLVITLVQHNVLVAQMQAELLTCVYDAKRLRIIGVGEKDLPFGPTMVKQAFGQLIAGWMEKLPKLSEGSEGWPKPQAVHMDFFGGGLVLEPTKQLVGPDCKILVWFSSALVSMPGHLNHYDYAAIGQEIYADESKRQGRSMDEILTGVALAWNGTDKSSGLIVTCPGAPDMYDYERVAHASGAPEGIAQLLISAQALAKAADGYIVPTALCFEPVGVPYCRELYQKLGQELFVVGLQTHDLCWSDAAPVAPTNAVVNVFLENSVRQYGPKSVLYISFGSLFFPITTPELVEALVDTLLNLEKPFPFVFALGGKLASLPKELIERVNSSGKGLVCDFWVEQRAILQHGSVGWFLTHGGFNSITESLSQGIPLIVWPTNAEQPVNAALLSSEPNPVAIELLQVRTGPQIGPSLRSGLKITGTVADASVEFKATFELARGTRGAVLKANAENMAKRLREARAGEASEELIRLAAF</sequence>
<proteinExistence type="predicted"/>
<dbReference type="PANTHER" id="PTHR48045:SF31">
    <property type="entry name" value="UDP-GLYCOSYLTRANSFERASE 76B1-LIKE"/>
    <property type="match status" value="1"/>
</dbReference>
<accession>A0AAD7IY97</accession>
<comment type="caution">
    <text evidence="2">The sequence shown here is derived from an EMBL/GenBank/DDBJ whole genome shotgun (WGS) entry which is preliminary data.</text>
</comment>